<comment type="similarity">
    <text evidence="2">Belongs to the prenylcysteine oxidase family.</text>
</comment>
<keyword evidence="5" id="KW-0274">FAD</keyword>
<keyword evidence="6" id="KW-0560">Oxidoreductase</keyword>
<evidence type="ECO:0000256" key="6">
    <source>
        <dbReference type="ARBA" id="ARBA00023002"/>
    </source>
</evidence>
<dbReference type="KEGG" id="bvk:117232243"/>
<dbReference type="InterPro" id="IPR036188">
    <property type="entry name" value="FAD/NAD-bd_sf"/>
</dbReference>
<feature type="domain" description="Prenylcysteine lyase" evidence="9">
    <location>
        <begin position="124"/>
        <end position="472"/>
    </location>
</feature>
<organism evidence="10 11">
    <name type="scientific">Bombus vosnesenskii</name>
    <dbReference type="NCBI Taxonomy" id="207650"/>
    <lineage>
        <taxon>Eukaryota</taxon>
        <taxon>Metazoa</taxon>
        <taxon>Ecdysozoa</taxon>
        <taxon>Arthropoda</taxon>
        <taxon>Hexapoda</taxon>
        <taxon>Insecta</taxon>
        <taxon>Pterygota</taxon>
        <taxon>Neoptera</taxon>
        <taxon>Endopterygota</taxon>
        <taxon>Hymenoptera</taxon>
        <taxon>Apocrita</taxon>
        <taxon>Aculeata</taxon>
        <taxon>Apoidea</taxon>
        <taxon>Anthophila</taxon>
        <taxon>Apidae</taxon>
        <taxon>Bombus</taxon>
        <taxon>Pyrobombus</taxon>
    </lineage>
</organism>
<dbReference type="GeneID" id="117232243"/>
<dbReference type="GO" id="GO:0001735">
    <property type="term" value="F:prenylcysteine oxidase activity"/>
    <property type="evidence" value="ECO:0007669"/>
    <property type="project" value="InterPro"/>
</dbReference>
<protein>
    <submittedName>
        <fullName evidence="11">Prenylcysteine oxidase-like isoform X1</fullName>
    </submittedName>
</protein>
<proteinExistence type="inferred from homology"/>
<dbReference type="Pfam" id="PF07156">
    <property type="entry name" value="Prenylcys_lyase"/>
    <property type="match status" value="1"/>
</dbReference>
<dbReference type="GO" id="GO:0030328">
    <property type="term" value="P:prenylcysteine catabolic process"/>
    <property type="evidence" value="ECO:0007669"/>
    <property type="project" value="InterPro"/>
</dbReference>
<comment type="cofactor">
    <cofactor evidence="1">
        <name>FAD</name>
        <dbReference type="ChEBI" id="CHEBI:57692"/>
    </cofactor>
</comment>
<keyword evidence="7" id="KW-0325">Glycoprotein</keyword>
<dbReference type="Pfam" id="PF13450">
    <property type="entry name" value="NAD_binding_8"/>
    <property type="match status" value="1"/>
</dbReference>
<dbReference type="Gene3D" id="3.50.50.60">
    <property type="entry name" value="FAD/NAD(P)-binding domain"/>
    <property type="match status" value="1"/>
</dbReference>
<evidence type="ECO:0000256" key="1">
    <source>
        <dbReference type="ARBA" id="ARBA00001974"/>
    </source>
</evidence>
<reference evidence="11" key="1">
    <citation type="submission" date="2025-08" db="UniProtKB">
        <authorList>
            <consortium name="RefSeq"/>
        </authorList>
    </citation>
    <scope>IDENTIFICATION</scope>
    <source>
        <tissue evidence="11">Muscle</tissue>
    </source>
</reference>
<evidence type="ECO:0000256" key="3">
    <source>
        <dbReference type="ARBA" id="ARBA00022630"/>
    </source>
</evidence>
<feature type="chain" id="PRO_5026701300" evidence="8">
    <location>
        <begin position="26"/>
        <end position="493"/>
    </location>
</feature>
<evidence type="ECO:0000256" key="2">
    <source>
        <dbReference type="ARBA" id="ARBA00009967"/>
    </source>
</evidence>
<evidence type="ECO:0000313" key="10">
    <source>
        <dbReference type="Proteomes" id="UP000504631"/>
    </source>
</evidence>
<evidence type="ECO:0000256" key="8">
    <source>
        <dbReference type="SAM" id="SignalP"/>
    </source>
</evidence>
<dbReference type="PANTHER" id="PTHR15944:SF0">
    <property type="entry name" value="PRENYLCYSTEINE LYASE DOMAIN-CONTAINING PROTEIN"/>
    <property type="match status" value="1"/>
</dbReference>
<name>A0A6J3K2R0_9HYME</name>
<keyword evidence="3" id="KW-0285">Flavoprotein</keyword>
<sequence length="493" mass="56152">MNMIIVIMNWRIILLGILIFKRGICYEKCKPNIAIIGGGIGGAASSHFLTELFNNNLNIDLYEAKIIGGRLATIEVDGNEFEAGGSIIHPQNKYMRDFVELLGLEHRPSKGKKTSIWNGNEIIFEESNWEILSFIKLIYRYSVQPFSLYRYVTSIINNFEKIYHLQDNGEVFTNISSLLLSMNPEFPKLLEKSIKSEILNLGYSEKLINELVKTTLVVNYGQDTNVHSFVGFVSLAGAGFNLWSVKGGNKKVPEHLIYRNKHVNVVPSHVIKIINILNNGTQNLYEVHYHNQDSTNIMKATYDIVILAIPLIHNQEFPITFEGFPNNDFFSPAKYHETIATFVKADLKPHYFGLEAELDNILSCDPNRTIISSLGRLNSVEGSMKNSNVWKIFSNKPLKSNIINEMFSNVQEIKQIAWKAYPEYSTKIHEAKFKLHNALYHVNAIEWIASAMEMSAIGGRNVALLAHRDFFRKFCIEKIIQTSSLKKKLPTEL</sequence>
<dbReference type="RefSeq" id="XP_033347388.1">
    <property type="nucleotide sequence ID" value="XM_033491497.1"/>
</dbReference>
<dbReference type="PANTHER" id="PTHR15944">
    <property type="entry name" value="FARNESYLCYSTEINE LYASE"/>
    <property type="match status" value="1"/>
</dbReference>
<evidence type="ECO:0000259" key="9">
    <source>
        <dbReference type="Pfam" id="PF07156"/>
    </source>
</evidence>
<dbReference type="AlphaFoldDB" id="A0A6J3K2R0"/>
<dbReference type="Proteomes" id="UP000504631">
    <property type="component" value="Unplaced"/>
</dbReference>
<dbReference type="InterPro" id="IPR010795">
    <property type="entry name" value="Prenylcys_lyase"/>
</dbReference>
<dbReference type="InterPro" id="IPR017046">
    <property type="entry name" value="Prenylcysteine_Oxase1"/>
</dbReference>
<evidence type="ECO:0000256" key="7">
    <source>
        <dbReference type="ARBA" id="ARBA00023180"/>
    </source>
</evidence>
<evidence type="ECO:0000256" key="4">
    <source>
        <dbReference type="ARBA" id="ARBA00022729"/>
    </source>
</evidence>
<accession>A0A6J3K2R0</accession>
<gene>
    <name evidence="11" type="primary">LOC117232243</name>
</gene>
<dbReference type="GO" id="GO:0030327">
    <property type="term" value="P:prenylated protein catabolic process"/>
    <property type="evidence" value="ECO:0007669"/>
    <property type="project" value="TreeGrafter"/>
</dbReference>
<keyword evidence="4 8" id="KW-0732">Signal</keyword>
<keyword evidence="10" id="KW-1185">Reference proteome</keyword>
<evidence type="ECO:0000256" key="5">
    <source>
        <dbReference type="ARBA" id="ARBA00022827"/>
    </source>
</evidence>
<feature type="signal peptide" evidence="8">
    <location>
        <begin position="1"/>
        <end position="25"/>
    </location>
</feature>
<evidence type="ECO:0000313" key="11">
    <source>
        <dbReference type="RefSeq" id="XP_033347388.1"/>
    </source>
</evidence>
<dbReference type="SUPFAM" id="SSF51905">
    <property type="entry name" value="FAD/NAD(P)-binding domain"/>
    <property type="match status" value="1"/>
</dbReference>